<dbReference type="Proteomes" id="UP000675881">
    <property type="component" value="Chromosome 14"/>
</dbReference>
<dbReference type="EMBL" id="HACA01022841">
    <property type="protein sequence ID" value="CDW40202.1"/>
    <property type="molecule type" value="Transcribed_RNA"/>
</dbReference>
<proteinExistence type="predicted"/>
<sequence length="121" mass="13951">MESNSFEIRAIVCDLGNHTLRSELGIVKGNFFFNNPFDSSRVVCIFPDSPHLLKLCRNNLLDKRFMVPAEDGTLVPLDKNDFEGLLMKDSGEYLKLLLSLNLFTFTAKEERDNEKDWLHKL</sequence>
<name>A0A0K2UQP9_LEPSM</name>
<dbReference type="EMBL" id="HG994593">
    <property type="protein sequence ID" value="CAF2848679.1"/>
    <property type="molecule type" value="Genomic_DNA"/>
</dbReference>
<evidence type="ECO:0000313" key="3">
    <source>
        <dbReference type="Proteomes" id="UP000675881"/>
    </source>
</evidence>
<keyword evidence="3" id="KW-1185">Reference proteome</keyword>
<accession>A0A0K2UQP9</accession>
<dbReference type="AlphaFoldDB" id="A0A0K2UQP9"/>
<protein>
    <submittedName>
        <fullName evidence="1">(salmon louse) hypothetical protein</fullName>
    </submittedName>
    <submittedName>
        <fullName evidence="2">Putative LOC100568865 [Acyrthosiphon pisum]</fullName>
    </submittedName>
</protein>
<reference evidence="2" key="1">
    <citation type="submission" date="2014-05" db="EMBL/GenBank/DDBJ databases">
        <authorList>
            <person name="Chronopoulou M."/>
        </authorList>
    </citation>
    <scope>NUCLEOTIDE SEQUENCE</scope>
    <source>
        <tissue evidence="2">Whole organism</tissue>
    </source>
</reference>
<organism evidence="2">
    <name type="scientific">Lepeophtheirus salmonis</name>
    <name type="common">Salmon louse</name>
    <name type="synonym">Caligus salmonis</name>
    <dbReference type="NCBI Taxonomy" id="72036"/>
    <lineage>
        <taxon>Eukaryota</taxon>
        <taxon>Metazoa</taxon>
        <taxon>Ecdysozoa</taxon>
        <taxon>Arthropoda</taxon>
        <taxon>Crustacea</taxon>
        <taxon>Multicrustacea</taxon>
        <taxon>Hexanauplia</taxon>
        <taxon>Copepoda</taxon>
        <taxon>Siphonostomatoida</taxon>
        <taxon>Caligidae</taxon>
        <taxon>Lepeophtheirus</taxon>
    </lineage>
</organism>
<evidence type="ECO:0000313" key="2">
    <source>
        <dbReference type="EMBL" id="CDW40202.1"/>
    </source>
</evidence>
<gene>
    <name evidence="1" type="ORF">LSAA_5203</name>
</gene>
<reference evidence="1" key="2">
    <citation type="submission" date="2021-02" db="EMBL/GenBank/DDBJ databases">
        <authorList>
            <person name="Bekaert M."/>
        </authorList>
    </citation>
    <scope>NUCLEOTIDE SEQUENCE</scope>
    <source>
        <strain evidence="1">IoA-00</strain>
    </source>
</reference>
<evidence type="ECO:0000313" key="1">
    <source>
        <dbReference type="EMBL" id="CAF2848679.1"/>
    </source>
</evidence>